<evidence type="ECO:0000313" key="2">
    <source>
        <dbReference type="EMBL" id="GEU74443.1"/>
    </source>
</evidence>
<feature type="compositionally biased region" description="Polar residues" evidence="1">
    <location>
        <begin position="33"/>
        <end position="60"/>
    </location>
</feature>
<evidence type="ECO:0000256" key="1">
    <source>
        <dbReference type="SAM" id="MobiDB-lite"/>
    </source>
</evidence>
<accession>A0A6L2MKH7</accession>
<gene>
    <name evidence="2" type="ORF">Tci_046421</name>
</gene>
<dbReference type="AlphaFoldDB" id="A0A6L2MKH7"/>
<organism evidence="2">
    <name type="scientific">Tanacetum cinerariifolium</name>
    <name type="common">Dalmatian daisy</name>
    <name type="synonym">Chrysanthemum cinerariifolium</name>
    <dbReference type="NCBI Taxonomy" id="118510"/>
    <lineage>
        <taxon>Eukaryota</taxon>
        <taxon>Viridiplantae</taxon>
        <taxon>Streptophyta</taxon>
        <taxon>Embryophyta</taxon>
        <taxon>Tracheophyta</taxon>
        <taxon>Spermatophyta</taxon>
        <taxon>Magnoliopsida</taxon>
        <taxon>eudicotyledons</taxon>
        <taxon>Gunneridae</taxon>
        <taxon>Pentapetalae</taxon>
        <taxon>asterids</taxon>
        <taxon>campanulids</taxon>
        <taxon>Asterales</taxon>
        <taxon>Asteraceae</taxon>
        <taxon>Asteroideae</taxon>
        <taxon>Anthemideae</taxon>
        <taxon>Anthemidinae</taxon>
        <taxon>Tanacetum</taxon>
    </lineage>
</organism>
<comment type="caution">
    <text evidence="2">The sequence shown here is derived from an EMBL/GenBank/DDBJ whole genome shotgun (WGS) entry which is preliminary data.</text>
</comment>
<feature type="compositionally biased region" description="Acidic residues" evidence="1">
    <location>
        <begin position="136"/>
        <end position="149"/>
    </location>
</feature>
<protein>
    <submittedName>
        <fullName evidence="2">Uncharacterized protein</fullName>
    </submittedName>
</protein>
<feature type="region of interest" description="Disordered" evidence="1">
    <location>
        <begin position="29"/>
        <end position="60"/>
    </location>
</feature>
<dbReference type="EMBL" id="BKCJ010006884">
    <property type="protein sequence ID" value="GEU74443.1"/>
    <property type="molecule type" value="Genomic_DNA"/>
</dbReference>
<feature type="compositionally biased region" description="Low complexity" evidence="1">
    <location>
        <begin position="104"/>
        <end position="124"/>
    </location>
</feature>
<sequence>MEVLDIFLVLSILEPDILHTNEELEPVEAYETRTASPSDSTSPLSPNHPLIQTSPTPTPSRASYYCSTAHMIVHTQPTMSFDYSAKLTKAMTLSPSSFRKRYIPSCDTPTSSSSPPVVSSTLPPQNLYQGTSEPIADIDTESEESEDESIDSKIEEAVSEDQQQAVLVEGTTIDEPLGLEDITHSTFQVGQRSRSVSDQQVADETPTPRLLVRPTWADPEDASLTVPSPVPLLVTTPTANIDVDEEEFLEGFGRDITELLARSRAVRDENVATQRELQELKDCVTTLDQERSRKEE</sequence>
<reference evidence="2" key="1">
    <citation type="journal article" date="2019" name="Sci. Rep.">
        <title>Draft genome of Tanacetum cinerariifolium, the natural source of mosquito coil.</title>
        <authorList>
            <person name="Yamashiro T."/>
            <person name="Shiraishi A."/>
            <person name="Satake H."/>
            <person name="Nakayama K."/>
        </authorList>
    </citation>
    <scope>NUCLEOTIDE SEQUENCE</scope>
</reference>
<name>A0A6L2MKH7_TANCI</name>
<feature type="region of interest" description="Disordered" evidence="1">
    <location>
        <begin position="104"/>
        <end position="152"/>
    </location>
</feature>
<proteinExistence type="predicted"/>